<protein>
    <submittedName>
        <fullName evidence="5">SGNH/GDSL hydrolase family protein</fullName>
    </submittedName>
</protein>
<dbReference type="Pfam" id="PF05345">
    <property type="entry name" value="He_PIG"/>
    <property type="match status" value="1"/>
</dbReference>
<dbReference type="InterPro" id="IPR050258">
    <property type="entry name" value="Leguminous_Lectin"/>
</dbReference>
<evidence type="ECO:0000313" key="6">
    <source>
        <dbReference type="Proteomes" id="UP001159371"/>
    </source>
</evidence>
<organism evidence="5 6">
    <name type="scientific">Umezakia ovalisporum FSS-43</name>
    <dbReference type="NCBI Taxonomy" id="2740520"/>
    <lineage>
        <taxon>Bacteria</taxon>
        <taxon>Bacillati</taxon>
        <taxon>Cyanobacteriota</taxon>
        <taxon>Cyanophyceae</taxon>
        <taxon>Nostocales</taxon>
        <taxon>Nodulariaceae</taxon>
        <taxon>Umezakia</taxon>
    </lineage>
</organism>
<dbReference type="Gene3D" id="3.40.50.1110">
    <property type="entry name" value="SGNH hydrolase"/>
    <property type="match status" value="1"/>
</dbReference>
<dbReference type="InterPro" id="IPR001846">
    <property type="entry name" value="VWF_type-D"/>
</dbReference>
<dbReference type="PANTHER" id="PTHR32401:SF48">
    <property type="entry name" value="LEGUME LECTIN DOMAIN-CONTAINING PROTEIN"/>
    <property type="match status" value="1"/>
</dbReference>
<dbReference type="InterPro" id="IPR008265">
    <property type="entry name" value="Lipase_GDSL_AS"/>
</dbReference>
<dbReference type="InterPro" id="IPR015919">
    <property type="entry name" value="Cadherin-like_sf"/>
</dbReference>
<dbReference type="InterPro" id="IPR003644">
    <property type="entry name" value="Calx_beta"/>
</dbReference>
<dbReference type="SUPFAM" id="SSF52266">
    <property type="entry name" value="SGNH hydrolase"/>
    <property type="match status" value="1"/>
</dbReference>
<dbReference type="Pfam" id="PF03160">
    <property type="entry name" value="Calx-beta"/>
    <property type="match status" value="1"/>
</dbReference>
<dbReference type="RefSeq" id="WP_280656682.1">
    <property type="nucleotide sequence ID" value="NZ_JANQDO010000046.1"/>
</dbReference>
<dbReference type="PROSITE" id="PS01098">
    <property type="entry name" value="LIPASE_GDSL_SER"/>
    <property type="match status" value="1"/>
</dbReference>
<evidence type="ECO:0000256" key="1">
    <source>
        <dbReference type="ARBA" id="ARBA00022729"/>
    </source>
</evidence>
<dbReference type="InterPro" id="IPR036514">
    <property type="entry name" value="SGNH_hydro_sf"/>
</dbReference>
<dbReference type="SUPFAM" id="SSF49313">
    <property type="entry name" value="Cadherin-like"/>
    <property type="match status" value="1"/>
</dbReference>
<dbReference type="Pfam" id="PF00094">
    <property type="entry name" value="VWD"/>
    <property type="match status" value="1"/>
</dbReference>
<dbReference type="Gene3D" id="2.60.40.2030">
    <property type="match status" value="1"/>
</dbReference>
<sequence length="1761" mass="190165">DGIYISDDEILDSSDTQVTWEYIGEQTPLAADSNYTISRNITLPNTGTGNRYLLFTTDYSWNPQLETDETNNTFAVPITLGAPDTEFIFNGSAKVAPGVDGTLKVLRLTDNYFQASSAFVKKPFVLSENASFSSYFQFQITGSESFGDDDGAGADGLALVVTSRPNMLGSYGAGIGYAGISPSLAIEFDTYYNGDSYDINGNHVGINYNGSWSSITSLPVTNRLNNGGTWNVWVDYNGKDDLLEVRLSETNERPDTTFLSHTVDIPALLGTTESFIGFTSGTGGGTGVHDITDWEFTFNIPNVILLEDNFDQENSQSGVLNYNSFAQWNVIDGTVDLIGNGYEDLQPGNGLYVDLDGSTNDAGKLESKTAFNFNAGDIVTLSFYLAGSQRGSTESVTISLGDLFTQTLTLESSQPLTEYTYNFTVPLATTAKLSFENAGGDHVGLLLDNVKLSKNESASLLPARLAFSQADFSVLEDGTPISAITVTRTGNSIGTVGATLTLSDGSATPGLDYNNTSITLTFLDGETSKTVTVPIVNDTFIEGSETVNLSLTNPTGEISLGSQNTAVLTIVDDDVPDLNSTAVSWGDPHLRTFDGISYDLQSLGEFTLVKSTTDDFEIQARHEPWFNSTSVSVNTAIAIKLNEQRLGFYLNEPNPLKINGNTVTINPGSVYTMGEHQIIRGMGGYYTINSPDQQQIQVDLYDSYINISAALGDDRQGQVVGLWGNFNDNPNDDFALRDGTLLGGFISTEQLYGDYDDSWRITQADSLFDYNPGEDTNTFTDLSFPGNIITIDTLTPEQRAAAEEIARNAGITDPEVLNRAILDIALTDNTAEFTQGYVTQQRKVTVNTPNALINPAGFGMEHYLNGDATIPYTIRFSNNAETETVPAAVLTITQKLDTDLDISTFTLGDFQLGNITVDVPVGVQNYNQVLDLTGTLGVLLDINASVNLDTGVVSWIFKAIDPVTNNPVDSSTQGFLPPNDDNGAGRGFVSYSVKPLTNSTNNTRIDAQTNIEFNNQTPIQTIPVFNTLDTEAPSSQVNALPASSSQPNFTVSWTGTDNGSGIAGYDIYVSVDNGRFILWKGNTTDTSATYNGEPGRNYSFYSVAKDNLGLTEVTATQRDSFTLTVPNVNDSPTLVNPLDNITTRQNESFNFTFPQSTFNDIDVINPFKNLVVFGDSLSDTGNLYTTTGNLFPPPPNYQGRFSNGLIWVDYFAHELEFTTETVKNFAFGGATTSEFSSDPSLPISIPGLLTQVEEFIDLTATNPIGADGLYVIWAGGNDFLSIPADVNQAITDAVNNVSSAIGMLAESGAEDILVANLPDLGLIPGLRNTPNAPGATAITTGFNTALSAALNNLAPSLNVNLSLIDNFALLREDNSLAQEYGFTNYTNPLINIIEPISGDEYFFWDNIHPTTKAHQLIAENLRNQLLNQQLIPDFISYSATLENGAPLPSWLTFNPVTRTFSGTPGNQDVGTFDITLTATDTSGESVSDSFTLTVTETTESQIITSTSHLRAIADSDLTVPLFYNTSSADNTLTGVSLRLHYNSTDLTFNSTANVFNTNLFGDISDNVDNGDFDNDTSTDRYVQFQYADFTGNWPNQPLPFKLGDFNFTTSQAFAGTQINFSSDNLAPGYTLKANPIAVTPWNLDIDGNGEIKALSDGIIAIRYMFGSSFSGEKLIDGAIASDATRNLAEIQEYLQQGLHQGYLDIDGNGETKALSDGIIAIRYMFGSSFSGEQLIDGAIPPDATRNLAEIQAYLTTLSALV</sequence>
<evidence type="ECO:0000256" key="2">
    <source>
        <dbReference type="ARBA" id="ARBA00022737"/>
    </source>
</evidence>
<dbReference type="Pfam" id="PF00657">
    <property type="entry name" value="Lipase_GDSL"/>
    <property type="match status" value="1"/>
</dbReference>
<name>A0ABT6K1Y5_9CYAN</name>
<dbReference type="SUPFAM" id="SSF141072">
    <property type="entry name" value="CalX-like"/>
    <property type="match status" value="1"/>
</dbReference>
<evidence type="ECO:0000259" key="4">
    <source>
        <dbReference type="PROSITE" id="PS51233"/>
    </source>
</evidence>
<dbReference type="InterPro" id="IPR036116">
    <property type="entry name" value="FN3_sf"/>
</dbReference>
<dbReference type="Gene3D" id="2.60.120.200">
    <property type="match status" value="1"/>
</dbReference>
<keyword evidence="2" id="KW-0677">Repeat</keyword>
<evidence type="ECO:0000313" key="5">
    <source>
        <dbReference type="EMBL" id="MDH6056386.1"/>
    </source>
</evidence>
<reference evidence="5 6" key="1">
    <citation type="journal article" date="2023" name="J. Phycol.">
        <title>Chrysosporum ovalisporum is synonymous with the true-branching cyanobacterium Umezakia natans (Nostocales/Aphanizomenonaceae).</title>
        <authorList>
            <person name="McGregor G.B."/>
            <person name="Sendall B.C."/>
            <person name="Niiyama Y."/>
            <person name="Tuji A."/>
            <person name="Willis A."/>
        </authorList>
    </citation>
    <scope>NUCLEOTIDE SEQUENCE [LARGE SCALE GENOMIC DNA]</scope>
    <source>
        <strain evidence="5 6">FSS-43</strain>
    </source>
</reference>
<dbReference type="CDD" id="cd01951">
    <property type="entry name" value="lectin_L-type"/>
    <property type="match status" value="1"/>
</dbReference>
<dbReference type="SMART" id="SM00736">
    <property type="entry name" value="CADG"/>
    <property type="match status" value="1"/>
</dbReference>
<dbReference type="InterPro" id="IPR013320">
    <property type="entry name" value="ConA-like_dom_sf"/>
</dbReference>
<dbReference type="SUPFAM" id="SSF49265">
    <property type="entry name" value="Fibronectin type III"/>
    <property type="match status" value="1"/>
</dbReference>
<dbReference type="InterPro" id="IPR038081">
    <property type="entry name" value="CalX-like_sf"/>
</dbReference>
<dbReference type="CDD" id="cd01846">
    <property type="entry name" value="fatty_acyltransferase_like"/>
    <property type="match status" value="1"/>
</dbReference>
<dbReference type="InterPro" id="IPR001087">
    <property type="entry name" value="GDSL"/>
</dbReference>
<dbReference type="GO" id="GO:0016787">
    <property type="term" value="F:hydrolase activity"/>
    <property type="evidence" value="ECO:0007669"/>
    <property type="project" value="UniProtKB-KW"/>
</dbReference>
<dbReference type="InterPro" id="IPR008979">
    <property type="entry name" value="Galactose-bd-like_sf"/>
</dbReference>
<accession>A0ABT6K1Y5</accession>
<dbReference type="InterPro" id="IPR013783">
    <property type="entry name" value="Ig-like_fold"/>
</dbReference>
<dbReference type="SMART" id="SM00216">
    <property type="entry name" value="VWD"/>
    <property type="match status" value="1"/>
</dbReference>
<feature type="domain" description="VWFD" evidence="4">
    <location>
        <begin position="580"/>
        <end position="767"/>
    </location>
</feature>
<dbReference type="Proteomes" id="UP001159371">
    <property type="component" value="Unassembled WGS sequence"/>
</dbReference>
<keyword evidence="3" id="KW-0106">Calcium</keyword>
<feature type="non-terminal residue" evidence="5">
    <location>
        <position position="1"/>
    </location>
</feature>
<dbReference type="PANTHER" id="PTHR32401">
    <property type="entry name" value="CONCANAVALIN A-LIKE LECTIN FAMILY PROTEIN"/>
    <property type="match status" value="1"/>
</dbReference>
<keyword evidence="5" id="KW-0378">Hydrolase</keyword>
<evidence type="ECO:0000256" key="3">
    <source>
        <dbReference type="ARBA" id="ARBA00022837"/>
    </source>
</evidence>
<dbReference type="Gene3D" id="2.60.40.10">
    <property type="entry name" value="Immunoglobulins"/>
    <property type="match status" value="1"/>
</dbReference>
<proteinExistence type="predicted"/>
<dbReference type="SUPFAM" id="SSF49785">
    <property type="entry name" value="Galactose-binding domain-like"/>
    <property type="match status" value="1"/>
</dbReference>
<keyword evidence="1" id="KW-0732">Signal</keyword>
<dbReference type="InterPro" id="IPR006644">
    <property type="entry name" value="Cadg"/>
</dbReference>
<dbReference type="PROSITE" id="PS51233">
    <property type="entry name" value="VWFD"/>
    <property type="match status" value="1"/>
</dbReference>
<comment type="caution">
    <text evidence="5">The sequence shown here is derived from an EMBL/GenBank/DDBJ whole genome shotgun (WGS) entry which is preliminary data.</text>
</comment>
<dbReference type="SUPFAM" id="SSF49899">
    <property type="entry name" value="Concanavalin A-like lectins/glucanases"/>
    <property type="match status" value="1"/>
</dbReference>
<dbReference type="SMART" id="SM00237">
    <property type="entry name" value="Calx_beta"/>
    <property type="match status" value="1"/>
</dbReference>
<dbReference type="InterPro" id="IPR056573">
    <property type="entry name" value="Lectin_L-type_dom"/>
</dbReference>
<dbReference type="EMBL" id="JANQDO010000046">
    <property type="protein sequence ID" value="MDH6056386.1"/>
    <property type="molecule type" value="Genomic_DNA"/>
</dbReference>
<gene>
    <name evidence="5" type="ORF">NWP19_06185</name>
</gene>
<dbReference type="Pfam" id="PF00139">
    <property type="entry name" value="Lectin_legB"/>
    <property type="match status" value="1"/>
</dbReference>
<keyword evidence="6" id="KW-1185">Reference proteome</keyword>
<dbReference type="InterPro" id="IPR001220">
    <property type="entry name" value="Legume_lectin_dom"/>
</dbReference>